<keyword evidence="9 13" id="KW-0648">Protein biosynthesis</keyword>
<feature type="domain" description="Glutamyl/glutaminyl-tRNA synthetase class Ib catalytic" evidence="14">
    <location>
        <begin position="211"/>
        <end position="295"/>
    </location>
</feature>
<dbReference type="InterPro" id="IPR020056">
    <property type="entry name" value="Rbsml_bL25/Gln-tRNA_synth_N"/>
</dbReference>
<comment type="similarity">
    <text evidence="2">Belongs to the class-I aminoacyl-tRNA synthetase family. Glutamate--tRNA ligase type 2 subfamily.</text>
</comment>
<dbReference type="Proteomes" id="UP000663699">
    <property type="component" value="Chromosome 4"/>
</dbReference>
<dbReference type="InterPro" id="IPR020059">
    <property type="entry name" value="Glu/Gln-tRNA-synth_Ib_codon-bd"/>
</dbReference>
<dbReference type="Pfam" id="PF00749">
    <property type="entry name" value="tRNA-synt_1c"/>
    <property type="match status" value="2"/>
</dbReference>
<evidence type="ECO:0000259" key="15">
    <source>
        <dbReference type="Pfam" id="PF03950"/>
    </source>
</evidence>
<keyword evidence="7 13" id="KW-0547">Nucleotide-binding</keyword>
<evidence type="ECO:0000259" key="16">
    <source>
        <dbReference type="Pfam" id="PF20974"/>
    </source>
</evidence>
<dbReference type="FunFam" id="3.90.800.10:FF:000001">
    <property type="entry name" value="Glutamine--tRNA ligase"/>
    <property type="match status" value="1"/>
</dbReference>
<evidence type="ECO:0000256" key="3">
    <source>
        <dbReference type="ARBA" id="ARBA00012835"/>
    </source>
</evidence>
<name>A0A899G0R3_9ASCO</name>
<evidence type="ECO:0000313" key="18">
    <source>
        <dbReference type="Proteomes" id="UP000663699"/>
    </source>
</evidence>
<gene>
    <name evidence="17" type="ORF">MERGE_002242</name>
</gene>
<evidence type="ECO:0000256" key="11">
    <source>
        <dbReference type="ARBA" id="ARBA00030865"/>
    </source>
</evidence>
<dbReference type="InterPro" id="IPR004526">
    <property type="entry name" value="Glu-tRNA-synth_arc/euk"/>
</dbReference>
<dbReference type="FunFam" id="3.40.50.620:FF:000037">
    <property type="entry name" value="Glutamine--tRNA ligase cytoplasmic"/>
    <property type="match status" value="1"/>
</dbReference>
<feature type="domain" description="Glutamyl/glutaminyl-tRNA synthetase class Ib anti-codon binding" evidence="15">
    <location>
        <begin position="499"/>
        <end position="561"/>
    </location>
</feature>
<keyword evidence="6 13" id="KW-0436">Ligase</keyword>
<feature type="domain" description="tRNA synthetases class I (E and Q) anti-codon binding" evidence="16">
    <location>
        <begin position="586"/>
        <end position="659"/>
    </location>
</feature>
<keyword evidence="5" id="KW-0597">Phosphoprotein</keyword>
<dbReference type="InterPro" id="IPR049437">
    <property type="entry name" value="tRNA-synt_1c_C2"/>
</dbReference>
<dbReference type="SUPFAM" id="SSF52374">
    <property type="entry name" value="Nucleotidylyl transferase"/>
    <property type="match status" value="1"/>
</dbReference>
<accession>A0A899G0R3</accession>
<comment type="catalytic activity">
    <reaction evidence="12">
        <text>tRNA(Glu) + L-glutamate + ATP = L-glutamyl-tRNA(Glu) + AMP + diphosphate</text>
        <dbReference type="Rhea" id="RHEA:23540"/>
        <dbReference type="Rhea" id="RHEA-COMP:9663"/>
        <dbReference type="Rhea" id="RHEA-COMP:9680"/>
        <dbReference type="ChEBI" id="CHEBI:29985"/>
        <dbReference type="ChEBI" id="CHEBI:30616"/>
        <dbReference type="ChEBI" id="CHEBI:33019"/>
        <dbReference type="ChEBI" id="CHEBI:78442"/>
        <dbReference type="ChEBI" id="CHEBI:78520"/>
        <dbReference type="ChEBI" id="CHEBI:456215"/>
        <dbReference type="EC" id="6.1.1.17"/>
    </reaction>
</comment>
<dbReference type="InterPro" id="IPR020058">
    <property type="entry name" value="Glu/Gln-tRNA-synth_Ib_cat-dom"/>
</dbReference>
<proteinExistence type="inferred from homology"/>
<evidence type="ECO:0000256" key="6">
    <source>
        <dbReference type="ARBA" id="ARBA00022598"/>
    </source>
</evidence>
<dbReference type="EC" id="6.1.1.17" evidence="3"/>
<dbReference type="GO" id="GO:0004818">
    <property type="term" value="F:glutamate-tRNA ligase activity"/>
    <property type="evidence" value="ECO:0007669"/>
    <property type="project" value="UniProtKB-EC"/>
</dbReference>
<evidence type="ECO:0000256" key="9">
    <source>
        <dbReference type="ARBA" id="ARBA00022917"/>
    </source>
</evidence>
<dbReference type="GO" id="GO:0006424">
    <property type="term" value="P:glutamyl-tRNA aminoacylation"/>
    <property type="evidence" value="ECO:0007669"/>
    <property type="project" value="InterPro"/>
</dbReference>
<dbReference type="Gene3D" id="3.40.50.620">
    <property type="entry name" value="HUPs"/>
    <property type="match status" value="2"/>
</dbReference>
<dbReference type="Pfam" id="PF03950">
    <property type="entry name" value="tRNA-synt_1c_C"/>
    <property type="match status" value="1"/>
</dbReference>
<keyword evidence="10 13" id="KW-0030">Aminoacyl-tRNA synthetase</keyword>
<dbReference type="InterPro" id="IPR036282">
    <property type="entry name" value="Glutathione-S-Trfase_C_sf"/>
</dbReference>
<dbReference type="Pfam" id="PF20974">
    <property type="entry name" value="tRNA-synt_1c_C2"/>
    <property type="match status" value="1"/>
</dbReference>
<dbReference type="PANTHER" id="PTHR43097">
    <property type="entry name" value="GLUTAMINE-TRNA LIGASE"/>
    <property type="match status" value="1"/>
</dbReference>
<reference evidence="17" key="1">
    <citation type="submission" date="2020-06" db="EMBL/GenBank/DDBJ databases">
        <title>Genomes of multiple members of Pneumocystis genus reveal paths to human pathogen Pneumocystis jirovecii.</title>
        <authorList>
            <person name="Cisse O.H."/>
            <person name="Ma L."/>
            <person name="Dekker J."/>
            <person name="Khil P."/>
            <person name="Jo J."/>
            <person name="Brenchley J."/>
            <person name="Blair R."/>
            <person name="Pahar B."/>
            <person name="Chabe M."/>
            <person name="Van Rompay K.A."/>
            <person name="Keesler R."/>
            <person name="Sukura A."/>
            <person name="Hirsch V."/>
            <person name="Kutty G."/>
            <person name="Liu Y."/>
            <person name="Peng L."/>
            <person name="Chen J."/>
            <person name="Song J."/>
            <person name="Weissenbacher-Lang C."/>
            <person name="Xu J."/>
            <person name="Upham N.S."/>
            <person name="Stajich J.E."/>
            <person name="Cuomo C.A."/>
            <person name="Cushion M.T."/>
            <person name="Kovacs J.A."/>
        </authorList>
    </citation>
    <scope>NUCLEOTIDE SEQUENCE</scope>
    <source>
        <strain evidence="17">2A</strain>
    </source>
</reference>
<dbReference type="InterPro" id="IPR000924">
    <property type="entry name" value="Glu/Gln-tRNA-synth"/>
</dbReference>
<dbReference type="SUPFAM" id="SSF50715">
    <property type="entry name" value="Ribosomal protein L25-like"/>
    <property type="match status" value="1"/>
</dbReference>
<evidence type="ECO:0000256" key="4">
    <source>
        <dbReference type="ARBA" id="ARBA00022490"/>
    </source>
</evidence>
<evidence type="ECO:0000256" key="10">
    <source>
        <dbReference type="ARBA" id="ARBA00023146"/>
    </source>
</evidence>
<dbReference type="SUPFAM" id="SSF47616">
    <property type="entry name" value="GST C-terminal domain-like"/>
    <property type="match status" value="1"/>
</dbReference>
<evidence type="ECO:0000259" key="14">
    <source>
        <dbReference type="Pfam" id="PF00749"/>
    </source>
</evidence>
<keyword evidence="8 13" id="KW-0067">ATP-binding</keyword>
<evidence type="ECO:0000256" key="5">
    <source>
        <dbReference type="ARBA" id="ARBA00022553"/>
    </source>
</evidence>
<evidence type="ECO:0000256" key="2">
    <source>
        <dbReference type="ARBA" id="ARBA00008927"/>
    </source>
</evidence>
<dbReference type="EMBL" id="CP054535">
    <property type="protein sequence ID" value="QSL64938.1"/>
    <property type="molecule type" value="Genomic_DNA"/>
</dbReference>
<protein>
    <recommendedName>
        <fullName evidence="3">glutamate--tRNA ligase</fullName>
        <ecNumber evidence="3">6.1.1.17</ecNumber>
    </recommendedName>
    <alternativeName>
        <fullName evidence="11">Glutamyl-tRNA synthetase</fullName>
    </alternativeName>
</protein>
<dbReference type="NCBIfam" id="TIGR00463">
    <property type="entry name" value="gltX_arch"/>
    <property type="match status" value="1"/>
</dbReference>
<feature type="domain" description="Glutamyl/glutaminyl-tRNA synthetase class Ib catalytic" evidence="14">
    <location>
        <begin position="296"/>
        <end position="496"/>
    </location>
</feature>
<dbReference type="InterPro" id="IPR014729">
    <property type="entry name" value="Rossmann-like_a/b/a_fold"/>
</dbReference>
<dbReference type="Gene3D" id="1.20.1050.10">
    <property type="match status" value="1"/>
</dbReference>
<keyword evidence="4" id="KW-0963">Cytoplasm</keyword>
<dbReference type="InterPro" id="IPR001412">
    <property type="entry name" value="aa-tRNA-synth_I_CS"/>
</dbReference>
<dbReference type="InterPro" id="IPR050132">
    <property type="entry name" value="Gln/Glu-tRNA_Ligase"/>
</dbReference>
<dbReference type="PANTHER" id="PTHR43097:SF5">
    <property type="entry name" value="GLUTAMATE--TRNA LIGASE"/>
    <property type="match status" value="1"/>
</dbReference>
<evidence type="ECO:0000256" key="1">
    <source>
        <dbReference type="ARBA" id="ARBA00004496"/>
    </source>
</evidence>
<evidence type="ECO:0000256" key="12">
    <source>
        <dbReference type="ARBA" id="ARBA00048351"/>
    </source>
</evidence>
<dbReference type="GO" id="GO:0005829">
    <property type="term" value="C:cytosol"/>
    <property type="evidence" value="ECO:0007669"/>
    <property type="project" value="TreeGrafter"/>
</dbReference>
<dbReference type="PROSITE" id="PS00178">
    <property type="entry name" value="AA_TRNA_LIGASE_I"/>
    <property type="match status" value="1"/>
</dbReference>
<dbReference type="GO" id="GO:0017102">
    <property type="term" value="C:methionyl glutamyl tRNA synthetase complex"/>
    <property type="evidence" value="ECO:0007669"/>
    <property type="project" value="TreeGrafter"/>
</dbReference>
<sequence length="690" mass="80152">MSEEKSPVLNLSIQKTPIPYGIFLVTLWVNQEPQTIHINYVNSPYITEDNKVEGLSFQKCPGDCHIFGAIPILKELLRYLREPLKNEESILKWAEYSMERISISSFNDINPVFLYLDQLFSEKNALIDDQITLADWMVWSALRGNVYCQGIIKKNKYHFLNRWYLMIESDAFVSQAVQLLIKEITSRKCHSKGRNPTANYDIGLQDAIEGKVVTRFPPEPSGYLHIGHAKAAILNEYFAKKYRGKLIVRFDDTNPSKEKEEFQEAILKDLESLGIIADQVSFSSDYFDKTYDLCIKKQMQGIESKRRQRSIEESLEIFYQMREATEIGLLNCIRAKISVNSPNKALRDPVIYRCNTIPHHRTGTTWKIYPTYDFCCPIVDSIEGVTHALRTNEYKDRNAQYQWMIKALNLRKVHIWEFSRINFVRTLLSKRKLQQFVDDKRVSGWDDPRMPTILGIRRRGMTIEALKQFIISQGPSKNVLNLDWSSIWAINKKIIDPIAPRYAAVNSDNLVKVFITNGPDSVCIEERPKHKKNPQVGMKKVSFYKDIIINQEDALTFNDNEEDLNTIDSIEMELHLEGDFKTTEKKITWLADLPYLIDAELVDFDYLIIKDKLEEEDRLEDFLTPCTEFHLKIKVDDNFLNLSKSDIIQLERKGYFICDQPCDNKGKGLVLFRVPDGKVVNKYGVKKKEN</sequence>
<dbReference type="FunFam" id="1.10.1160.10:FF:000001">
    <property type="entry name" value="Glutamine--tRNA ligase"/>
    <property type="match status" value="1"/>
</dbReference>
<evidence type="ECO:0000256" key="13">
    <source>
        <dbReference type="RuleBase" id="RU363037"/>
    </source>
</evidence>
<dbReference type="FunFam" id="2.40.240.10:FF:000004">
    <property type="entry name" value="Glutamyl-tRNA synthetase, cytoplasmic"/>
    <property type="match status" value="1"/>
</dbReference>
<organism evidence="17 18">
    <name type="scientific">Pneumocystis wakefieldiae</name>
    <dbReference type="NCBI Taxonomy" id="38082"/>
    <lineage>
        <taxon>Eukaryota</taxon>
        <taxon>Fungi</taxon>
        <taxon>Dikarya</taxon>
        <taxon>Ascomycota</taxon>
        <taxon>Taphrinomycotina</taxon>
        <taxon>Pneumocystomycetes</taxon>
        <taxon>Pneumocystaceae</taxon>
        <taxon>Pneumocystis</taxon>
    </lineage>
</organism>
<dbReference type="AlphaFoldDB" id="A0A899G0R3"/>
<evidence type="ECO:0000256" key="7">
    <source>
        <dbReference type="ARBA" id="ARBA00022741"/>
    </source>
</evidence>
<dbReference type="Gene3D" id="2.40.240.10">
    <property type="entry name" value="Ribosomal Protein L25, Chain P"/>
    <property type="match status" value="1"/>
</dbReference>
<dbReference type="OrthoDB" id="10250478at2759"/>
<dbReference type="GO" id="GO:0005524">
    <property type="term" value="F:ATP binding"/>
    <property type="evidence" value="ECO:0007669"/>
    <property type="project" value="UniProtKB-KW"/>
</dbReference>
<comment type="subcellular location">
    <subcellularLocation>
        <location evidence="1">Cytoplasm</location>
    </subcellularLocation>
</comment>
<dbReference type="PRINTS" id="PR00987">
    <property type="entry name" value="TRNASYNTHGLU"/>
</dbReference>
<dbReference type="InterPro" id="IPR011035">
    <property type="entry name" value="Ribosomal_bL25/Gln-tRNA_synth"/>
</dbReference>
<keyword evidence="18" id="KW-1185">Reference proteome</keyword>
<evidence type="ECO:0000313" key="17">
    <source>
        <dbReference type="EMBL" id="QSL64938.1"/>
    </source>
</evidence>
<evidence type="ECO:0000256" key="8">
    <source>
        <dbReference type="ARBA" id="ARBA00022840"/>
    </source>
</evidence>